<sequence length="18" mass="1879">MLAGTHTQTGLTCVQNCT</sequence>
<dbReference type="EMBL" id="GBXM01085342">
    <property type="protein sequence ID" value="JAH23235.1"/>
    <property type="molecule type" value="Transcribed_RNA"/>
</dbReference>
<protein>
    <submittedName>
        <fullName evidence="1">Uncharacterized protein</fullName>
    </submittedName>
</protein>
<reference evidence="1" key="1">
    <citation type="submission" date="2014-11" db="EMBL/GenBank/DDBJ databases">
        <authorList>
            <person name="Amaro Gonzalez C."/>
        </authorList>
    </citation>
    <scope>NUCLEOTIDE SEQUENCE</scope>
</reference>
<evidence type="ECO:0000313" key="1">
    <source>
        <dbReference type="EMBL" id="JAH23235.1"/>
    </source>
</evidence>
<organism evidence="1">
    <name type="scientific">Anguilla anguilla</name>
    <name type="common">European freshwater eel</name>
    <name type="synonym">Muraena anguilla</name>
    <dbReference type="NCBI Taxonomy" id="7936"/>
    <lineage>
        <taxon>Eukaryota</taxon>
        <taxon>Metazoa</taxon>
        <taxon>Chordata</taxon>
        <taxon>Craniata</taxon>
        <taxon>Vertebrata</taxon>
        <taxon>Euteleostomi</taxon>
        <taxon>Actinopterygii</taxon>
        <taxon>Neopterygii</taxon>
        <taxon>Teleostei</taxon>
        <taxon>Anguilliformes</taxon>
        <taxon>Anguillidae</taxon>
        <taxon>Anguilla</taxon>
    </lineage>
</organism>
<reference evidence="1" key="2">
    <citation type="journal article" date="2015" name="Fish Shellfish Immunol.">
        <title>Early steps in the European eel (Anguilla anguilla)-Vibrio vulnificus interaction in the gills: Role of the RtxA13 toxin.</title>
        <authorList>
            <person name="Callol A."/>
            <person name="Pajuelo D."/>
            <person name="Ebbesson L."/>
            <person name="Teles M."/>
            <person name="MacKenzie S."/>
            <person name="Amaro C."/>
        </authorList>
    </citation>
    <scope>NUCLEOTIDE SEQUENCE</scope>
</reference>
<dbReference type="AlphaFoldDB" id="A0A0E9R456"/>
<name>A0A0E9R456_ANGAN</name>
<accession>A0A0E9R456</accession>
<proteinExistence type="predicted"/>